<dbReference type="Proteomes" id="UP000654075">
    <property type="component" value="Unassembled WGS sequence"/>
</dbReference>
<reference evidence="2" key="1">
    <citation type="submission" date="2021-02" db="EMBL/GenBank/DDBJ databases">
        <authorList>
            <person name="Dougan E. K."/>
            <person name="Rhodes N."/>
            <person name="Thang M."/>
            <person name="Chan C."/>
        </authorList>
    </citation>
    <scope>NUCLEOTIDE SEQUENCE</scope>
</reference>
<proteinExistence type="predicted"/>
<dbReference type="OrthoDB" id="435002at2759"/>
<evidence type="ECO:0000313" key="3">
    <source>
        <dbReference type="Proteomes" id="UP000626109"/>
    </source>
</evidence>
<name>A0A813LZN1_POLGL</name>
<keyword evidence="4" id="KW-1185">Reference proteome</keyword>
<dbReference type="EMBL" id="CAJNNW010037535">
    <property type="protein sequence ID" value="CAE8742706.1"/>
    <property type="molecule type" value="Genomic_DNA"/>
</dbReference>
<evidence type="ECO:0000313" key="2">
    <source>
        <dbReference type="EMBL" id="CAE8742706.1"/>
    </source>
</evidence>
<organism evidence="2 3">
    <name type="scientific">Polarella glacialis</name>
    <name type="common">Dinoflagellate</name>
    <dbReference type="NCBI Taxonomy" id="89957"/>
    <lineage>
        <taxon>Eukaryota</taxon>
        <taxon>Sar</taxon>
        <taxon>Alveolata</taxon>
        <taxon>Dinophyceae</taxon>
        <taxon>Suessiales</taxon>
        <taxon>Suessiaceae</taxon>
        <taxon>Polarella</taxon>
    </lineage>
</organism>
<gene>
    <name evidence="1" type="ORF">PGLA1383_LOCUS453</name>
    <name evidence="2" type="ORF">PGLA2088_LOCUS51086</name>
</gene>
<evidence type="ECO:0000313" key="1">
    <source>
        <dbReference type="EMBL" id="CAE8581427.1"/>
    </source>
</evidence>
<dbReference type="AlphaFoldDB" id="A0A813LZN1"/>
<sequence>MYWGQPQPQAYQPSSNQPIGGAVVGTLALELAQKPYHQVIEDIVKTTAVCRNDFDHKILLILDALHGRGRLNEACAHIKTVVGLLPRAHVLHWRGYLHKLLRDFDAEAYHSVKGQLAAAYAEP</sequence>
<protein>
    <submittedName>
        <fullName evidence="2">Uncharacterized protein</fullName>
    </submittedName>
</protein>
<accession>A0A813LZN1</accession>
<evidence type="ECO:0000313" key="4">
    <source>
        <dbReference type="Proteomes" id="UP000654075"/>
    </source>
</evidence>
<dbReference type="Proteomes" id="UP000626109">
    <property type="component" value="Unassembled WGS sequence"/>
</dbReference>
<comment type="caution">
    <text evidence="2">The sequence shown here is derived from an EMBL/GenBank/DDBJ whole genome shotgun (WGS) entry which is preliminary data.</text>
</comment>
<dbReference type="EMBL" id="CAJNNV010000091">
    <property type="protein sequence ID" value="CAE8581427.1"/>
    <property type="molecule type" value="Genomic_DNA"/>
</dbReference>